<proteinExistence type="predicted"/>
<accession>Q53522</accession>
<gene>
    <name evidence="1" type="primary">p19</name>
</gene>
<organism evidence="1">
    <name type="scientific">Bacillus thuringiensis</name>
    <dbReference type="NCBI Taxonomy" id="1428"/>
    <lineage>
        <taxon>Bacteria</taxon>
        <taxon>Bacillati</taxon>
        <taxon>Bacillota</taxon>
        <taxon>Bacilli</taxon>
        <taxon>Bacillales</taxon>
        <taxon>Bacillaceae</taxon>
        <taxon>Bacillus</taxon>
        <taxon>Bacillus cereus group</taxon>
    </lineage>
</organism>
<dbReference type="AlphaFoldDB" id="Q53522"/>
<dbReference type="Pfam" id="PF07029">
    <property type="entry name" value="CryBP1"/>
    <property type="match status" value="1"/>
</dbReference>
<protein>
    <submittedName>
        <fullName evidence="1">p19</fullName>
    </submittedName>
</protein>
<name>Q53522_BACTU</name>
<evidence type="ECO:0000313" key="1">
    <source>
        <dbReference type="EMBL" id="AAB34196.1"/>
    </source>
</evidence>
<reference evidence="1" key="1">
    <citation type="journal article" date="1995" name="J. Bacteriol.">
        <title>Transcriptional regulation of the cryIVD gene operon from Bacillus thuringiensis subsp. israelensis.</title>
        <authorList>
            <person name="Dervyn E."/>
            <person name="Poncet S."/>
            <person name="Klier A."/>
            <person name="Rapoport G."/>
        </authorList>
    </citation>
    <scope>NUCLEOTIDE SEQUENCE</scope>
</reference>
<dbReference type="EMBL" id="S78174">
    <property type="protein sequence ID" value="AAB34196.1"/>
    <property type="molecule type" value="Genomic_DNA"/>
</dbReference>
<dbReference type="InterPro" id="IPR009751">
    <property type="entry name" value="CryBP1"/>
</dbReference>
<sequence length="170" mass="18856">MNMNFDFEDHENKNLSVQEEHHHCSEGGEHKIAFCCVVSIPKGFKYVAHCDPKFVYNLDCLSVSKEKCRKVVPIEGCGCAEVDLHVLKVKGCISFVSNIEIEPIHECMTCSANPHKENIAVSCQDTVCVDQVLYCSVDCLPDCDINCDNVKICDVSIEPIGDCDCHAGEN</sequence>